<protein>
    <submittedName>
        <fullName evidence="1">Uncharacterized protein</fullName>
    </submittedName>
</protein>
<proteinExistence type="predicted"/>
<name>H2C865_9CREN</name>
<sequence length="250" mass="28509">MFWRFFRDSSDGPSVIRDRYGEWMLVKGNKELSFVADLLDKSLSKVKAKRGEVYVLQFTKDELVPNLFSIKGMVQFRENVIEANFQEALKKVFDDVGHLGEIKTVRLRLCNELVMFFYFNLVLKRTKKARAGVKLLLPPLGVSVSGIPYTLGGLFNAMAGSEGREPCIVEADLSDSRLVKVLLACRKFSVDSFRLKEALLYFLEGDDDLRLSRRTGDGGTTELEITLLNFKRDMMIPLLWDNYLSTYSSC</sequence>
<keyword evidence="2" id="KW-1185">Reference proteome</keyword>
<dbReference type="Proteomes" id="UP000003980">
    <property type="component" value="Unassembled WGS sequence"/>
</dbReference>
<accession>H2C865</accession>
<dbReference type="eggNOG" id="arCOG05981">
    <property type="taxonomic scope" value="Archaea"/>
</dbReference>
<dbReference type="HOGENOM" id="CLU_1064043_0_0_2"/>
<reference evidence="1 2" key="1">
    <citation type="submission" date="2012-01" db="EMBL/GenBank/DDBJ databases">
        <title>Improved High-Quality Draft sequence of Metallosphaera yellowstonensis MK1.</title>
        <authorList>
            <consortium name="US DOE Joint Genome Institute"/>
            <person name="Lucas S."/>
            <person name="Han J."/>
            <person name="Cheng J.-F."/>
            <person name="Goodwin L."/>
            <person name="Pitluck S."/>
            <person name="Peters L."/>
            <person name="Teshima H."/>
            <person name="Detter J.C."/>
            <person name="Han C."/>
            <person name="Tapia R."/>
            <person name="Land M."/>
            <person name="Hauser L."/>
            <person name="Kyrpides N."/>
            <person name="Kozubal M."/>
            <person name="Macur R.E."/>
            <person name="Jay Z."/>
            <person name="Inskeep W."/>
            <person name="Woyke T."/>
        </authorList>
    </citation>
    <scope>NUCLEOTIDE SEQUENCE [LARGE SCALE GENOMIC DNA]</scope>
    <source>
        <strain evidence="1 2">MK1</strain>
    </source>
</reference>
<dbReference type="RefSeq" id="WP_009074641.1">
    <property type="nucleotide sequence ID" value="NZ_JH597770.1"/>
</dbReference>
<evidence type="ECO:0000313" key="1">
    <source>
        <dbReference type="EMBL" id="EHP68341.1"/>
    </source>
</evidence>
<organism evidence="1 2">
    <name type="scientific">Metallosphaera yellowstonensis MK1</name>
    <dbReference type="NCBI Taxonomy" id="671065"/>
    <lineage>
        <taxon>Archaea</taxon>
        <taxon>Thermoproteota</taxon>
        <taxon>Thermoprotei</taxon>
        <taxon>Sulfolobales</taxon>
        <taxon>Sulfolobaceae</taxon>
        <taxon>Metallosphaera</taxon>
    </lineage>
</organism>
<dbReference type="AlphaFoldDB" id="H2C865"/>
<evidence type="ECO:0000313" key="2">
    <source>
        <dbReference type="Proteomes" id="UP000003980"/>
    </source>
</evidence>
<dbReference type="STRING" id="671065.MetMK1DRAFT_00027690"/>
<dbReference type="EMBL" id="JH597770">
    <property type="protein sequence ID" value="EHP68341.1"/>
    <property type="molecule type" value="Genomic_DNA"/>
</dbReference>
<gene>
    <name evidence="1" type="ORF">MetMK1DRAFT_00027690</name>
</gene>
<dbReference type="OrthoDB" id="42110at2157"/>